<evidence type="ECO:0000259" key="3">
    <source>
        <dbReference type="PROSITE" id="PS50075"/>
    </source>
</evidence>
<feature type="non-terminal residue" evidence="4">
    <location>
        <position position="1"/>
    </location>
</feature>
<evidence type="ECO:0000256" key="1">
    <source>
        <dbReference type="ARBA" id="ARBA00022450"/>
    </source>
</evidence>
<dbReference type="Proteomes" id="UP000727506">
    <property type="component" value="Unassembled WGS sequence"/>
</dbReference>
<dbReference type="Gene3D" id="1.10.1200.10">
    <property type="entry name" value="ACP-like"/>
    <property type="match status" value="1"/>
</dbReference>
<evidence type="ECO:0000256" key="2">
    <source>
        <dbReference type="ARBA" id="ARBA00022553"/>
    </source>
</evidence>
<reference evidence="4" key="1">
    <citation type="submission" date="2021-02" db="EMBL/GenBank/DDBJ databases">
        <title>Infant gut strain persistence is associated with maternal origin, phylogeny, and functional potential including surface adhesion and iron acquisition.</title>
        <authorList>
            <person name="Lou Y.C."/>
        </authorList>
    </citation>
    <scope>NUCLEOTIDE SEQUENCE</scope>
    <source>
        <strain evidence="4">L2_039_000G1_dasL2_039_000G1_concoct_11</strain>
    </source>
</reference>
<dbReference type="Pfam" id="PF00550">
    <property type="entry name" value="PP-binding"/>
    <property type="match status" value="1"/>
</dbReference>
<accession>A0A943UZ43</accession>
<dbReference type="InterPro" id="IPR006162">
    <property type="entry name" value="Ppantetheine_attach_site"/>
</dbReference>
<dbReference type="PROSITE" id="PS50075">
    <property type="entry name" value="CARRIER"/>
    <property type="match status" value="1"/>
</dbReference>
<organism evidence="4 5">
    <name type="scientific">Slackia piriformis</name>
    <dbReference type="NCBI Taxonomy" id="626934"/>
    <lineage>
        <taxon>Bacteria</taxon>
        <taxon>Bacillati</taxon>
        <taxon>Actinomycetota</taxon>
        <taxon>Coriobacteriia</taxon>
        <taxon>Eggerthellales</taxon>
        <taxon>Eggerthellaceae</taxon>
        <taxon>Slackia</taxon>
    </lineage>
</organism>
<comment type="caution">
    <text evidence="4">The sequence shown here is derived from an EMBL/GenBank/DDBJ whole genome shotgun (WGS) entry which is preliminary data.</text>
</comment>
<dbReference type="InterPro" id="IPR036736">
    <property type="entry name" value="ACP-like_sf"/>
</dbReference>
<dbReference type="SUPFAM" id="SSF47336">
    <property type="entry name" value="ACP-like"/>
    <property type="match status" value="1"/>
</dbReference>
<evidence type="ECO:0000313" key="4">
    <source>
        <dbReference type="EMBL" id="MBS6941637.1"/>
    </source>
</evidence>
<keyword evidence="1" id="KW-0596">Phosphopantetheine</keyword>
<gene>
    <name evidence="4" type="ORF">KH142_09290</name>
</gene>
<sequence>DPATVEGSSTFESLNVDSLDMVELICELEDRCDIDFGEPEGLTTIDELVAYVDSL</sequence>
<proteinExistence type="predicted"/>
<dbReference type="PROSITE" id="PS00012">
    <property type="entry name" value="PHOSPHOPANTETHEINE"/>
    <property type="match status" value="1"/>
</dbReference>
<dbReference type="AlphaFoldDB" id="A0A943UZ43"/>
<evidence type="ECO:0000313" key="5">
    <source>
        <dbReference type="Proteomes" id="UP000727506"/>
    </source>
</evidence>
<dbReference type="InterPro" id="IPR009081">
    <property type="entry name" value="PP-bd_ACP"/>
</dbReference>
<protein>
    <submittedName>
        <fullName evidence="4">Acyl carrier protein</fullName>
    </submittedName>
</protein>
<dbReference type="EMBL" id="JAGZSV010000250">
    <property type="protein sequence ID" value="MBS6941637.1"/>
    <property type="molecule type" value="Genomic_DNA"/>
</dbReference>
<keyword evidence="2" id="KW-0597">Phosphoprotein</keyword>
<feature type="domain" description="Carrier" evidence="3">
    <location>
        <begin position="1"/>
        <end position="55"/>
    </location>
</feature>
<name>A0A943UZ43_9ACTN</name>